<sequence length="104" mass="11691">MTGRNTKKTRRKYDAGFKEEVLKMVASGRPVAEIAQALGVGDNLIYRWKNAAKSEKAKSSNLHNGSTHPPDTFLEIERLKSELRRTEQERDILKKALGILGRGI</sequence>
<dbReference type="InterPro" id="IPR051839">
    <property type="entry name" value="RD_transcriptional_regulator"/>
</dbReference>
<dbReference type="InterPro" id="IPR002514">
    <property type="entry name" value="Transposase_8"/>
</dbReference>
<reference evidence="1 2" key="1">
    <citation type="submission" date="2016-08" db="EMBL/GenBank/DDBJ databases">
        <authorList>
            <person name="Seilhamer J.J."/>
        </authorList>
    </citation>
    <scope>NUCLEOTIDE SEQUENCE [LARGE SCALE GENOMIC DNA]</scope>
    <source>
        <strain evidence="1 2">A37T2</strain>
    </source>
</reference>
<name>A0A1C4GB59_9BACT</name>
<dbReference type="GO" id="GO:0004803">
    <property type="term" value="F:transposase activity"/>
    <property type="evidence" value="ECO:0007669"/>
    <property type="project" value="InterPro"/>
</dbReference>
<dbReference type="STRING" id="1335309.GA0116948_1502"/>
<keyword evidence="2" id="KW-1185">Reference proteome</keyword>
<dbReference type="PANTHER" id="PTHR33215:SF13">
    <property type="entry name" value="PROTEIN DISTAL ANTENNA"/>
    <property type="match status" value="1"/>
</dbReference>
<proteinExistence type="predicted"/>
<dbReference type="InterPro" id="IPR009057">
    <property type="entry name" value="Homeodomain-like_sf"/>
</dbReference>
<evidence type="ECO:0000313" key="2">
    <source>
        <dbReference type="Proteomes" id="UP000242818"/>
    </source>
</evidence>
<organism evidence="1 2">
    <name type="scientific">Chitinophaga costaii</name>
    <dbReference type="NCBI Taxonomy" id="1335309"/>
    <lineage>
        <taxon>Bacteria</taxon>
        <taxon>Pseudomonadati</taxon>
        <taxon>Bacteroidota</taxon>
        <taxon>Chitinophagia</taxon>
        <taxon>Chitinophagales</taxon>
        <taxon>Chitinophagaceae</taxon>
        <taxon>Chitinophaga</taxon>
    </lineage>
</organism>
<dbReference type="Gene3D" id="1.10.10.60">
    <property type="entry name" value="Homeodomain-like"/>
    <property type="match status" value="1"/>
</dbReference>
<dbReference type="GO" id="GO:0003677">
    <property type="term" value="F:DNA binding"/>
    <property type="evidence" value="ECO:0007669"/>
    <property type="project" value="InterPro"/>
</dbReference>
<dbReference type="EMBL" id="FMAR01000050">
    <property type="protein sequence ID" value="SCC65374.1"/>
    <property type="molecule type" value="Genomic_DNA"/>
</dbReference>
<dbReference type="GO" id="GO:0006313">
    <property type="term" value="P:DNA transposition"/>
    <property type="evidence" value="ECO:0007669"/>
    <property type="project" value="InterPro"/>
</dbReference>
<dbReference type="AlphaFoldDB" id="A0A1C4GB59"/>
<dbReference type="SUPFAM" id="SSF46689">
    <property type="entry name" value="Homeodomain-like"/>
    <property type="match status" value="1"/>
</dbReference>
<accession>A0A1C4GB59</accession>
<protein>
    <submittedName>
        <fullName evidence="1">Transposase</fullName>
    </submittedName>
</protein>
<evidence type="ECO:0000313" key="1">
    <source>
        <dbReference type="EMBL" id="SCC65374.1"/>
    </source>
</evidence>
<gene>
    <name evidence="1" type="ORF">GA0116948_1502</name>
</gene>
<dbReference type="OrthoDB" id="884299at2"/>
<dbReference type="Pfam" id="PF01527">
    <property type="entry name" value="HTH_Tnp_1"/>
    <property type="match status" value="1"/>
</dbReference>
<dbReference type="Proteomes" id="UP000242818">
    <property type="component" value="Unassembled WGS sequence"/>
</dbReference>
<dbReference type="PANTHER" id="PTHR33215">
    <property type="entry name" value="PROTEIN DISTAL ANTENNA"/>
    <property type="match status" value="1"/>
</dbReference>
<dbReference type="RefSeq" id="WP_089715834.1">
    <property type="nucleotide sequence ID" value="NZ_FMAR01000050.1"/>
</dbReference>